<protein>
    <submittedName>
        <fullName evidence="2">Uncharacterized protein</fullName>
    </submittedName>
</protein>
<accession>A0A391P008</accession>
<evidence type="ECO:0000313" key="3">
    <source>
        <dbReference type="Proteomes" id="UP000265618"/>
    </source>
</evidence>
<reference evidence="2 3" key="1">
    <citation type="journal article" date="2018" name="PLoS ONE">
        <title>The draft genome of Kipferlia bialata reveals reductive genome evolution in fornicate parasites.</title>
        <authorList>
            <person name="Tanifuji G."/>
            <person name="Takabayashi S."/>
            <person name="Kume K."/>
            <person name="Takagi M."/>
            <person name="Nakayama T."/>
            <person name="Kamikawa R."/>
            <person name="Inagaki Y."/>
            <person name="Hashimoto T."/>
        </authorList>
    </citation>
    <scope>NUCLEOTIDE SEQUENCE [LARGE SCALE GENOMIC DNA]</scope>
    <source>
        <strain evidence="2">NY0173</strain>
    </source>
</reference>
<evidence type="ECO:0000313" key="2">
    <source>
        <dbReference type="EMBL" id="GCA63879.1"/>
    </source>
</evidence>
<dbReference type="AlphaFoldDB" id="A0A391P008"/>
<keyword evidence="1" id="KW-0732">Signal</keyword>
<gene>
    <name evidence="2" type="ORF">KIPB_012316</name>
</gene>
<name>A0A391P008_9EUKA</name>
<keyword evidence="3" id="KW-1185">Reference proteome</keyword>
<evidence type="ECO:0000256" key="1">
    <source>
        <dbReference type="SAM" id="SignalP"/>
    </source>
</evidence>
<sequence>MRHLFASVCLCLCMCVCGVLAMEYDLSLMGLAASPAAMQF</sequence>
<feature type="chain" id="PRO_5017328599" evidence="1">
    <location>
        <begin position="22"/>
        <end position="40"/>
    </location>
</feature>
<dbReference type="Proteomes" id="UP000265618">
    <property type="component" value="Unassembled WGS sequence"/>
</dbReference>
<comment type="caution">
    <text evidence="2">The sequence shown here is derived from an EMBL/GenBank/DDBJ whole genome shotgun (WGS) entry which is preliminary data.</text>
</comment>
<dbReference type="EMBL" id="BDIP01005395">
    <property type="protein sequence ID" value="GCA63879.1"/>
    <property type="molecule type" value="Genomic_DNA"/>
</dbReference>
<proteinExistence type="predicted"/>
<feature type="non-terminal residue" evidence="2">
    <location>
        <position position="40"/>
    </location>
</feature>
<organism evidence="2 3">
    <name type="scientific">Kipferlia bialata</name>
    <dbReference type="NCBI Taxonomy" id="797122"/>
    <lineage>
        <taxon>Eukaryota</taxon>
        <taxon>Metamonada</taxon>
        <taxon>Carpediemonas-like organisms</taxon>
        <taxon>Kipferlia</taxon>
    </lineage>
</organism>
<feature type="signal peptide" evidence="1">
    <location>
        <begin position="1"/>
        <end position="21"/>
    </location>
</feature>